<name>A0A328AXG8_9CAUL</name>
<proteinExistence type="predicted"/>
<dbReference type="Proteomes" id="UP000249842">
    <property type="component" value="Unassembled WGS sequence"/>
</dbReference>
<gene>
    <name evidence="1" type="ORF">DJ021_03065</name>
</gene>
<protein>
    <submittedName>
        <fullName evidence="1">Uncharacterized protein</fullName>
    </submittedName>
</protein>
<reference evidence="2" key="1">
    <citation type="submission" date="2018-05" db="EMBL/GenBank/DDBJ databases">
        <authorList>
            <person name="Li X."/>
        </authorList>
    </citation>
    <scope>NUCLEOTIDE SEQUENCE [LARGE SCALE GENOMIC DNA]</scope>
    <source>
        <strain evidence="2">HKS-05</strain>
    </source>
</reference>
<organism evidence="1 2">
    <name type="scientific">Phenylobacterium hankyongense</name>
    <dbReference type="NCBI Taxonomy" id="1813876"/>
    <lineage>
        <taxon>Bacteria</taxon>
        <taxon>Pseudomonadati</taxon>
        <taxon>Pseudomonadota</taxon>
        <taxon>Alphaproteobacteria</taxon>
        <taxon>Caulobacterales</taxon>
        <taxon>Caulobacteraceae</taxon>
        <taxon>Phenylobacterium</taxon>
    </lineage>
</organism>
<evidence type="ECO:0000313" key="2">
    <source>
        <dbReference type="Proteomes" id="UP000249842"/>
    </source>
</evidence>
<accession>A0A328AXG8</accession>
<comment type="caution">
    <text evidence="1">The sequence shown here is derived from an EMBL/GenBank/DDBJ whole genome shotgun (WGS) entry which is preliminary data.</text>
</comment>
<keyword evidence="2" id="KW-1185">Reference proteome</keyword>
<sequence>MSVVRRGKLWGVSIDGEVLAVARTKAGARELAADAARILRDSGASVSMMVPGETRSFAADD</sequence>
<dbReference type="AlphaFoldDB" id="A0A328AXG8"/>
<evidence type="ECO:0000313" key="1">
    <source>
        <dbReference type="EMBL" id="RAK58851.1"/>
    </source>
</evidence>
<dbReference type="EMBL" id="QFYP01000001">
    <property type="protein sequence ID" value="RAK58851.1"/>
    <property type="molecule type" value="Genomic_DNA"/>
</dbReference>